<dbReference type="AlphaFoldDB" id="A0A834HW10"/>
<keyword evidence="1" id="KW-0472">Membrane</keyword>
<keyword evidence="3" id="KW-1185">Reference proteome</keyword>
<accession>A0A834HW10</accession>
<evidence type="ECO:0000256" key="1">
    <source>
        <dbReference type="SAM" id="Phobius"/>
    </source>
</evidence>
<feature type="transmembrane region" description="Helical" evidence="1">
    <location>
        <begin position="163"/>
        <end position="184"/>
    </location>
</feature>
<keyword evidence="1" id="KW-0812">Transmembrane</keyword>
<evidence type="ECO:0000313" key="3">
    <source>
        <dbReference type="Proteomes" id="UP000625711"/>
    </source>
</evidence>
<proteinExistence type="predicted"/>
<keyword evidence="1" id="KW-1133">Transmembrane helix</keyword>
<evidence type="ECO:0000313" key="2">
    <source>
        <dbReference type="EMBL" id="KAF7269525.1"/>
    </source>
</evidence>
<dbReference type="Proteomes" id="UP000625711">
    <property type="component" value="Unassembled WGS sequence"/>
</dbReference>
<protein>
    <submittedName>
        <fullName evidence="2">Uncharacterized protein</fullName>
    </submittedName>
</protein>
<comment type="caution">
    <text evidence="2">The sequence shown here is derived from an EMBL/GenBank/DDBJ whole genome shotgun (WGS) entry which is preliminary data.</text>
</comment>
<sequence length="194" mass="22001">MAQVVLSMVLQYLVGPFEKIFVNQLGFMKQLREKDENESIELSIRVNRNQESLAATKDEDYEDKQRDGEDIAALGKQPEVRNYRIGIAPASISLGNTDNRNVIEMLGLENAVQPPIEEANIPIEQEENLNIPQADIAEAGSIQLASPNDDKVKRSKKDQYTNFVKTIEVFIAILISVTAAYYIMYHFFFTSNHF</sequence>
<organism evidence="2 3">
    <name type="scientific">Rhynchophorus ferrugineus</name>
    <name type="common">Red palm weevil</name>
    <name type="synonym">Curculio ferrugineus</name>
    <dbReference type="NCBI Taxonomy" id="354439"/>
    <lineage>
        <taxon>Eukaryota</taxon>
        <taxon>Metazoa</taxon>
        <taxon>Ecdysozoa</taxon>
        <taxon>Arthropoda</taxon>
        <taxon>Hexapoda</taxon>
        <taxon>Insecta</taxon>
        <taxon>Pterygota</taxon>
        <taxon>Neoptera</taxon>
        <taxon>Endopterygota</taxon>
        <taxon>Coleoptera</taxon>
        <taxon>Polyphaga</taxon>
        <taxon>Cucujiformia</taxon>
        <taxon>Curculionidae</taxon>
        <taxon>Dryophthorinae</taxon>
        <taxon>Rhynchophorus</taxon>
    </lineage>
</organism>
<reference evidence="2" key="1">
    <citation type="submission" date="2020-08" db="EMBL/GenBank/DDBJ databases">
        <title>Genome sequencing and assembly of the red palm weevil Rhynchophorus ferrugineus.</title>
        <authorList>
            <person name="Dias G.B."/>
            <person name="Bergman C.M."/>
            <person name="Manee M."/>
        </authorList>
    </citation>
    <scope>NUCLEOTIDE SEQUENCE</scope>
    <source>
        <strain evidence="2">AA-2017</strain>
        <tissue evidence="2">Whole larva</tissue>
    </source>
</reference>
<gene>
    <name evidence="2" type="ORF">GWI33_017420</name>
</gene>
<name>A0A834HW10_RHYFE</name>
<dbReference type="EMBL" id="JAACXV010014220">
    <property type="protein sequence ID" value="KAF7269525.1"/>
    <property type="molecule type" value="Genomic_DNA"/>
</dbReference>